<organism evidence="1 2">
    <name type="scientific">Nostoc sphaeroides CCNUC1</name>
    <dbReference type="NCBI Taxonomy" id="2653204"/>
    <lineage>
        <taxon>Bacteria</taxon>
        <taxon>Bacillati</taxon>
        <taxon>Cyanobacteriota</taxon>
        <taxon>Cyanophyceae</taxon>
        <taxon>Nostocales</taxon>
        <taxon>Nostocaceae</taxon>
        <taxon>Nostoc</taxon>
    </lineage>
</organism>
<name>A0A5P8WD50_9NOSO</name>
<evidence type="ECO:0000313" key="2">
    <source>
        <dbReference type="Proteomes" id="UP000326678"/>
    </source>
</evidence>
<dbReference type="KEGG" id="nsh:GXM_08237"/>
<accession>A0A5P8WD50</accession>
<proteinExistence type="predicted"/>
<reference evidence="1 2" key="1">
    <citation type="submission" date="2019-10" db="EMBL/GenBank/DDBJ databases">
        <title>Genomic and transcriptomic insights into the perfect genentic adaptation of a filamentous nitrogen-fixing cyanobacterium to rice fields.</title>
        <authorList>
            <person name="Chen Z."/>
        </authorList>
    </citation>
    <scope>NUCLEOTIDE SEQUENCE [LARGE SCALE GENOMIC DNA]</scope>
    <source>
        <strain evidence="1">CCNUC1</strain>
    </source>
</reference>
<keyword evidence="2" id="KW-1185">Reference proteome</keyword>
<protein>
    <submittedName>
        <fullName evidence="1">Uncharacterized protein</fullName>
    </submittedName>
</protein>
<evidence type="ECO:0000313" key="1">
    <source>
        <dbReference type="EMBL" id="QFS50743.1"/>
    </source>
</evidence>
<sequence length="76" mass="8559">MRLIAEKLQKTAIDALAFQIKQATPLMHPVFSEIPVMAVLNCMRYIFASSPSLQADVTHSDDKHYNYLASVSLSKY</sequence>
<gene>
    <name evidence="1" type="ORF">GXM_08237</name>
</gene>
<dbReference type="Proteomes" id="UP000326678">
    <property type="component" value="Chromosome Gxm2"/>
</dbReference>
<dbReference type="EMBL" id="CP045227">
    <property type="protein sequence ID" value="QFS50743.1"/>
    <property type="molecule type" value="Genomic_DNA"/>
</dbReference>
<dbReference type="AlphaFoldDB" id="A0A5P8WD50"/>